<gene>
    <name evidence="1" type="ORF">GCM10011499_21570</name>
</gene>
<name>A0A916VXJ9_9HYPH</name>
<organism evidence="1 2">
    <name type="scientific">Pelagibacterium lentulum</name>
    <dbReference type="NCBI Taxonomy" id="2029865"/>
    <lineage>
        <taxon>Bacteria</taxon>
        <taxon>Pseudomonadati</taxon>
        <taxon>Pseudomonadota</taxon>
        <taxon>Alphaproteobacteria</taxon>
        <taxon>Hyphomicrobiales</taxon>
        <taxon>Devosiaceae</taxon>
        <taxon>Pelagibacterium</taxon>
    </lineage>
</organism>
<reference evidence="1 2" key="1">
    <citation type="journal article" date="2014" name="Int. J. Syst. Evol. Microbiol.">
        <title>Complete genome sequence of Corynebacterium casei LMG S-19264T (=DSM 44701T), isolated from a smear-ripened cheese.</title>
        <authorList>
            <consortium name="US DOE Joint Genome Institute (JGI-PGF)"/>
            <person name="Walter F."/>
            <person name="Albersmeier A."/>
            <person name="Kalinowski J."/>
            <person name="Ruckert C."/>
        </authorList>
    </citation>
    <scope>NUCLEOTIDE SEQUENCE [LARGE SCALE GENOMIC DNA]</scope>
    <source>
        <strain evidence="1 2">CGMCC 1.15896</strain>
    </source>
</reference>
<dbReference type="EMBL" id="BMKB01000003">
    <property type="protein sequence ID" value="GGA51236.1"/>
    <property type="molecule type" value="Genomic_DNA"/>
</dbReference>
<accession>A0A916VXJ9</accession>
<sequence>MYDVMRAPGFFDFLGEDLLRVRAFKDQGAGLPDEQTLDGHEGGASGLALVEMQCPAMWRVERNALAVEQFGKAGIKAALGAVSMQDVNIQGLG</sequence>
<proteinExistence type="predicted"/>
<evidence type="ECO:0000313" key="2">
    <source>
        <dbReference type="Proteomes" id="UP000596977"/>
    </source>
</evidence>
<protein>
    <submittedName>
        <fullName evidence="1">Uncharacterized protein</fullName>
    </submittedName>
</protein>
<dbReference type="Proteomes" id="UP000596977">
    <property type="component" value="Unassembled WGS sequence"/>
</dbReference>
<keyword evidence="2" id="KW-1185">Reference proteome</keyword>
<evidence type="ECO:0000313" key="1">
    <source>
        <dbReference type="EMBL" id="GGA51236.1"/>
    </source>
</evidence>
<comment type="caution">
    <text evidence="1">The sequence shown here is derived from an EMBL/GenBank/DDBJ whole genome shotgun (WGS) entry which is preliminary data.</text>
</comment>
<dbReference type="AlphaFoldDB" id="A0A916VXJ9"/>